<dbReference type="EMBL" id="CAKOGP040002336">
    <property type="protein sequence ID" value="CAJ1967668.1"/>
    <property type="molecule type" value="Genomic_DNA"/>
</dbReference>
<organism evidence="1 2">
    <name type="scientific">Cylindrotheca closterium</name>
    <dbReference type="NCBI Taxonomy" id="2856"/>
    <lineage>
        <taxon>Eukaryota</taxon>
        <taxon>Sar</taxon>
        <taxon>Stramenopiles</taxon>
        <taxon>Ochrophyta</taxon>
        <taxon>Bacillariophyta</taxon>
        <taxon>Bacillariophyceae</taxon>
        <taxon>Bacillariophycidae</taxon>
        <taxon>Bacillariales</taxon>
        <taxon>Bacillariaceae</taxon>
        <taxon>Cylindrotheca</taxon>
    </lineage>
</organism>
<evidence type="ECO:0000313" key="2">
    <source>
        <dbReference type="Proteomes" id="UP001295423"/>
    </source>
</evidence>
<comment type="caution">
    <text evidence="1">The sequence shown here is derived from an EMBL/GenBank/DDBJ whole genome shotgun (WGS) entry which is preliminary data.</text>
</comment>
<dbReference type="AlphaFoldDB" id="A0AAD2GAV9"/>
<evidence type="ECO:0000313" key="1">
    <source>
        <dbReference type="EMBL" id="CAJ1967668.1"/>
    </source>
</evidence>
<sequence length="127" mass="14501">MWVHPHLHTPLLPSRLELQSDTDQQALFDEASAKWTSYGDAVDYNFAYLRQDETFPQFQVTVRNSTTIGVDTVYGQPQDRYVFTMDQLLGYISESLIIMGSYVSLPITTKRMDTRHSGVSKVSMETS</sequence>
<proteinExistence type="predicted"/>
<gene>
    <name evidence="1" type="ORF">CYCCA115_LOCUS22882</name>
</gene>
<name>A0AAD2GAV9_9STRA</name>
<reference evidence="1" key="1">
    <citation type="submission" date="2023-08" db="EMBL/GenBank/DDBJ databases">
        <authorList>
            <person name="Audoor S."/>
            <person name="Bilcke G."/>
        </authorList>
    </citation>
    <scope>NUCLEOTIDE SEQUENCE</scope>
</reference>
<dbReference type="Proteomes" id="UP001295423">
    <property type="component" value="Unassembled WGS sequence"/>
</dbReference>
<keyword evidence="2" id="KW-1185">Reference proteome</keyword>
<accession>A0AAD2GAV9</accession>
<protein>
    <submittedName>
        <fullName evidence="1">Uncharacterized protein</fullName>
    </submittedName>
</protein>